<dbReference type="NCBIfam" id="TIGR00231">
    <property type="entry name" value="small_GTP"/>
    <property type="match status" value="1"/>
</dbReference>
<dbReference type="InterPro" id="IPR005225">
    <property type="entry name" value="Small_GTP-bd"/>
</dbReference>
<dbReference type="PANTHER" id="PTHR47977">
    <property type="entry name" value="RAS-RELATED PROTEIN RAB"/>
    <property type="match status" value="1"/>
</dbReference>
<dbReference type="EMBL" id="IAAA01003554">
    <property type="protein sequence ID" value="LAA00668.1"/>
    <property type="molecule type" value="mRNA"/>
</dbReference>
<dbReference type="Gene3D" id="3.40.50.300">
    <property type="entry name" value="P-loop containing nucleotide triphosphate hydrolases"/>
    <property type="match status" value="1"/>
</dbReference>
<dbReference type="SMART" id="SM00173">
    <property type="entry name" value="RAS"/>
    <property type="match status" value="1"/>
</dbReference>
<dbReference type="InterPro" id="IPR001806">
    <property type="entry name" value="Small_GTPase"/>
</dbReference>
<dbReference type="Pfam" id="PF00071">
    <property type="entry name" value="Ras"/>
    <property type="match status" value="1"/>
</dbReference>
<dbReference type="CDD" id="cd00154">
    <property type="entry name" value="Rab"/>
    <property type="match status" value="1"/>
</dbReference>
<accession>A0A2L2XXK6</accession>
<name>A0A2L2XXK6_PARTP</name>
<dbReference type="FunFam" id="3.40.50.300:FF:001329">
    <property type="entry name" value="Small GTP-binding protein, putative"/>
    <property type="match status" value="1"/>
</dbReference>
<dbReference type="GO" id="GO:0005525">
    <property type="term" value="F:GTP binding"/>
    <property type="evidence" value="ECO:0007669"/>
    <property type="project" value="UniProtKB-KW"/>
</dbReference>
<evidence type="ECO:0000256" key="2">
    <source>
        <dbReference type="ARBA" id="ARBA00023134"/>
    </source>
</evidence>
<dbReference type="PROSITE" id="PS51421">
    <property type="entry name" value="RAS"/>
    <property type="match status" value="1"/>
</dbReference>
<dbReference type="AlphaFoldDB" id="A0A2L2XXK6"/>
<dbReference type="SUPFAM" id="SSF52540">
    <property type="entry name" value="P-loop containing nucleoside triphosphate hydrolases"/>
    <property type="match status" value="1"/>
</dbReference>
<dbReference type="PRINTS" id="PR00449">
    <property type="entry name" value="RASTRNSFRMNG"/>
</dbReference>
<dbReference type="InterPro" id="IPR050227">
    <property type="entry name" value="Rab"/>
</dbReference>
<protein>
    <submittedName>
        <fullName evidence="3">Ras-related protein Rab-35</fullName>
    </submittedName>
</protein>
<evidence type="ECO:0000256" key="1">
    <source>
        <dbReference type="ARBA" id="ARBA00022741"/>
    </source>
</evidence>
<dbReference type="SMART" id="SM00176">
    <property type="entry name" value="RAN"/>
    <property type="match status" value="1"/>
</dbReference>
<dbReference type="InterPro" id="IPR027417">
    <property type="entry name" value="P-loop_NTPase"/>
</dbReference>
<sequence length="226" mass="25903">MAANAAEEFKVILVGESGVGKTSFVVRFADSKFQNVHESTVGVDCKKVRIKVGGDTPVDLQVWDTAGQERFKSIVNRFFRGANGAIVMYDVTKKETFDEVFWWLKETRENLAGIPVFLVGNKSEESSQVEVLEELAQDFAEEHRLYLYHSSAKDDVNVKEVFQRLTEMMLEDRKKAAAEPDENTRLFRENDEELDVRKIYLNRENQRVKKGCCSYFESSDTKAHVI</sequence>
<dbReference type="PROSITE" id="PS51419">
    <property type="entry name" value="RAB"/>
    <property type="match status" value="1"/>
</dbReference>
<evidence type="ECO:0000313" key="3">
    <source>
        <dbReference type="EMBL" id="LAA00668.1"/>
    </source>
</evidence>
<organism evidence="3">
    <name type="scientific">Parasteatoda tepidariorum</name>
    <name type="common">Common house spider</name>
    <name type="synonym">Achaearanea tepidariorum</name>
    <dbReference type="NCBI Taxonomy" id="114398"/>
    <lineage>
        <taxon>Eukaryota</taxon>
        <taxon>Metazoa</taxon>
        <taxon>Ecdysozoa</taxon>
        <taxon>Arthropoda</taxon>
        <taxon>Chelicerata</taxon>
        <taxon>Arachnida</taxon>
        <taxon>Araneae</taxon>
        <taxon>Araneomorphae</taxon>
        <taxon>Entelegynae</taxon>
        <taxon>Araneoidea</taxon>
        <taxon>Theridiidae</taxon>
        <taxon>Parasteatoda</taxon>
    </lineage>
</organism>
<dbReference type="SMART" id="SM00174">
    <property type="entry name" value="RHO"/>
    <property type="match status" value="1"/>
</dbReference>
<keyword evidence="1" id="KW-0547">Nucleotide-binding</keyword>
<keyword evidence="2" id="KW-0342">GTP-binding</keyword>
<proteinExistence type="evidence at transcript level"/>
<dbReference type="SMART" id="SM00175">
    <property type="entry name" value="RAB"/>
    <property type="match status" value="1"/>
</dbReference>
<reference evidence="3" key="1">
    <citation type="journal article" date="2016" name="Mol. Ecol. Resour.">
        <title>Evaluation of the impact of RNA preservation methods of spiders for de novo transcriptome assembly.</title>
        <authorList>
            <person name="Kono N."/>
            <person name="Nakamura H."/>
            <person name="Ito Y."/>
            <person name="Tomita M."/>
            <person name="Arakawa K."/>
        </authorList>
    </citation>
    <scope>NUCLEOTIDE SEQUENCE</scope>
    <source>
        <tissue evidence="3">Whole body</tissue>
    </source>
</reference>
<dbReference type="PROSITE" id="PS51417">
    <property type="entry name" value="ARF"/>
    <property type="match status" value="1"/>
</dbReference>
<dbReference type="GO" id="GO:0003924">
    <property type="term" value="F:GTPase activity"/>
    <property type="evidence" value="ECO:0007669"/>
    <property type="project" value="InterPro"/>
</dbReference>
<dbReference type="OrthoDB" id="9989112at2759"/>